<accession>A0A068SAZ1</accession>
<dbReference type="Proteomes" id="UP000027586">
    <property type="component" value="Unassembled WGS sequence"/>
</dbReference>
<feature type="compositionally biased region" description="Pro residues" evidence="1">
    <location>
        <begin position="203"/>
        <end position="212"/>
    </location>
</feature>
<dbReference type="Pfam" id="PF09729">
    <property type="entry name" value="Gti1_Pac2"/>
    <property type="match status" value="2"/>
</dbReference>
<protein>
    <submittedName>
        <fullName evidence="2">Camp-independent regulatory protein</fullName>
    </submittedName>
</protein>
<keyword evidence="3" id="KW-1185">Reference proteome</keyword>
<dbReference type="PANTHER" id="PTHR28027:SF2">
    <property type="entry name" value="TRANSCRIPTIONAL REGULATOR MIT1"/>
    <property type="match status" value="1"/>
</dbReference>
<reference evidence="2" key="1">
    <citation type="submission" date="2013-08" db="EMBL/GenBank/DDBJ databases">
        <title>Gene expansion shapes genome architecture in the human pathogen Lichtheimia corymbifera: an evolutionary genomics analysis in the ancient terrestrial Mucorales (Mucoromycotina).</title>
        <authorList>
            <person name="Schwartze V.U."/>
            <person name="Winter S."/>
            <person name="Shelest E."/>
            <person name="Marcet-Houben M."/>
            <person name="Horn F."/>
            <person name="Wehner S."/>
            <person name="Hoffmann K."/>
            <person name="Riege K."/>
            <person name="Sammeth M."/>
            <person name="Nowrousian M."/>
            <person name="Valiante V."/>
            <person name="Linde J."/>
            <person name="Jacobsen I.D."/>
            <person name="Marz M."/>
            <person name="Brakhage A.A."/>
            <person name="Gabaldon T."/>
            <person name="Bocker S."/>
            <person name="Voigt K."/>
        </authorList>
    </citation>
    <scope>NUCLEOTIDE SEQUENCE [LARGE SCALE GENOMIC DNA]</scope>
    <source>
        <strain evidence="2">FSU 9682</strain>
    </source>
</reference>
<comment type="caution">
    <text evidence="2">The sequence shown here is derived from an EMBL/GenBank/DDBJ whole genome shotgun (WGS) entry which is preliminary data.</text>
</comment>
<dbReference type="EMBL" id="CBTN010000065">
    <property type="protein sequence ID" value="CDH59115.1"/>
    <property type="molecule type" value="Genomic_DNA"/>
</dbReference>
<dbReference type="OrthoDB" id="5572844at2759"/>
<name>A0A068SAZ1_9FUNG</name>
<proteinExistence type="predicted"/>
<feature type="region of interest" description="Disordered" evidence="1">
    <location>
        <begin position="198"/>
        <end position="367"/>
    </location>
</feature>
<dbReference type="InterPro" id="IPR018608">
    <property type="entry name" value="Gti1/Pac2"/>
</dbReference>
<feature type="compositionally biased region" description="Basic residues" evidence="1">
    <location>
        <begin position="232"/>
        <end position="243"/>
    </location>
</feature>
<feature type="compositionally biased region" description="Low complexity" evidence="1">
    <location>
        <begin position="278"/>
        <end position="302"/>
    </location>
</feature>
<dbReference type="PANTHER" id="PTHR28027">
    <property type="entry name" value="TRANSCRIPTIONAL REGULATOR MIT1"/>
    <property type="match status" value="1"/>
</dbReference>
<dbReference type="AlphaFoldDB" id="A0A068SAZ1"/>
<organism evidence="2 3">
    <name type="scientific">Lichtheimia corymbifera JMRC:FSU:9682</name>
    <dbReference type="NCBI Taxonomy" id="1263082"/>
    <lineage>
        <taxon>Eukaryota</taxon>
        <taxon>Fungi</taxon>
        <taxon>Fungi incertae sedis</taxon>
        <taxon>Mucoromycota</taxon>
        <taxon>Mucoromycotina</taxon>
        <taxon>Mucoromycetes</taxon>
        <taxon>Mucorales</taxon>
        <taxon>Lichtheimiaceae</taxon>
        <taxon>Lichtheimia</taxon>
    </lineage>
</organism>
<sequence length="435" mass="48249">MANNTVAGTTFQGYIETTRDSLLIFEACKRGLLPRVNRRLQEKERQLVQSGAVFCFDENESGIKRWTDGLVWSPSRILGNFLVYRELDKRCPQGDELTRGGSQNISERQRERALVGSLTNSYRFKKDGLIKKSMSLIVDGVQQHLVSYYNKDDVLNNRLQTPSHVPALAALDISPELLLHQNFRIPILVTDMEAAAPKMPSRLTPPPTPPAPSTSSSRKEDVFELNMERSTLRLKRRWIKSQQRRNSESSSSTSSRTSIMRASPSSTLTPAPDGCICGRSKAAQQQQQQQQQRKGSSASSSSLGNNPTAQPSRLPPPSADPFALMLSPSHHSNNNSTAPAIATMTTPAPAPDTSLRMHHHHHSTSHYGSGTPFFMTGFSDRQDQNPHQHLFSSTSLHAVNHSAVPMLGNEVAANAFMADPNYFLGLGWNEFEMQM</sequence>
<feature type="compositionally biased region" description="Basic and acidic residues" evidence="1">
    <location>
        <begin position="217"/>
        <end position="231"/>
    </location>
</feature>
<gene>
    <name evidence="2" type="ORF">LCOR_09946.1</name>
</gene>
<dbReference type="VEuPathDB" id="FungiDB:LCOR_09946.1"/>
<evidence type="ECO:0000313" key="3">
    <source>
        <dbReference type="Proteomes" id="UP000027586"/>
    </source>
</evidence>
<feature type="compositionally biased region" description="Low complexity" evidence="1">
    <location>
        <begin position="248"/>
        <end position="258"/>
    </location>
</feature>
<evidence type="ECO:0000313" key="2">
    <source>
        <dbReference type="EMBL" id="CDH59115.1"/>
    </source>
</evidence>
<dbReference type="GO" id="GO:0003677">
    <property type="term" value="F:DNA binding"/>
    <property type="evidence" value="ECO:0007669"/>
    <property type="project" value="TreeGrafter"/>
</dbReference>
<feature type="compositionally biased region" description="Low complexity" evidence="1">
    <location>
        <begin position="337"/>
        <end position="353"/>
    </location>
</feature>
<evidence type="ECO:0000256" key="1">
    <source>
        <dbReference type="SAM" id="MobiDB-lite"/>
    </source>
</evidence>